<organism evidence="1 2">
    <name type="scientific">Roridomyces roridus</name>
    <dbReference type="NCBI Taxonomy" id="1738132"/>
    <lineage>
        <taxon>Eukaryota</taxon>
        <taxon>Fungi</taxon>
        <taxon>Dikarya</taxon>
        <taxon>Basidiomycota</taxon>
        <taxon>Agaricomycotina</taxon>
        <taxon>Agaricomycetes</taxon>
        <taxon>Agaricomycetidae</taxon>
        <taxon>Agaricales</taxon>
        <taxon>Marasmiineae</taxon>
        <taxon>Mycenaceae</taxon>
        <taxon>Roridomyces</taxon>
    </lineage>
</organism>
<sequence length="243" mass="27416">MPHLTSLTADPLCVDGTYLQRAGHSLQSIRAIVLRESNGNGAAFGTLPDVCSQSPAQPLKRLLQHTSINLTNLAFSCFATEIPDILSCLPASDRDTITVYLQNYNYLVPWTAIDTELSHERFQRLRSFAVLDFRSRTLLTKETRHWLPEADARRILDLGKAPYICGALLISRENFKRAMAEEKAREMLKKYWTPSPLDLVVDKSLGSWPRSNGFSAAHPRRSRIDGIKKAHFTWHDQVTLVGN</sequence>
<evidence type="ECO:0000313" key="1">
    <source>
        <dbReference type="EMBL" id="KAJ7611285.1"/>
    </source>
</evidence>
<gene>
    <name evidence="1" type="ORF">FB45DRAFT_875484</name>
</gene>
<comment type="caution">
    <text evidence="1">The sequence shown here is derived from an EMBL/GenBank/DDBJ whole genome shotgun (WGS) entry which is preliminary data.</text>
</comment>
<dbReference type="AlphaFoldDB" id="A0AAD7F9Z3"/>
<dbReference type="EMBL" id="JARKIF010000033">
    <property type="protein sequence ID" value="KAJ7611285.1"/>
    <property type="molecule type" value="Genomic_DNA"/>
</dbReference>
<dbReference type="Proteomes" id="UP001221142">
    <property type="component" value="Unassembled WGS sequence"/>
</dbReference>
<protein>
    <submittedName>
        <fullName evidence="1">Uncharacterized protein</fullName>
    </submittedName>
</protein>
<keyword evidence="2" id="KW-1185">Reference proteome</keyword>
<reference evidence="1" key="1">
    <citation type="submission" date="2023-03" db="EMBL/GenBank/DDBJ databases">
        <title>Massive genome expansion in bonnet fungi (Mycena s.s.) driven by repeated elements and novel gene families across ecological guilds.</title>
        <authorList>
            <consortium name="Lawrence Berkeley National Laboratory"/>
            <person name="Harder C.B."/>
            <person name="Miyauchi S."/>
            <person name="Viragh M."/>
            <person name="Kuo A."/>
            <person name="Thoen E."/>
            <person name="Andreopoulos B."/>
            <person name="Lu D."/>
            <person name="Skrede I."/>
            <person name="Drula E."/>
            <person name="Henrissat B."/>
            <person name="Morin E."/>
            <person name="Kohler A."/>
            <person name="Barry K."/>
            <person name="LaButti K."/>
            <person name="Morin E."/>
            <person name="Salamov A."/>
            <person name="Lipzen A."/>
            <person name="Mereny Z."/>
            <person name="Hegedus B."/>
            <person name="Baldrian P."/>
            <person name="Stursova M."/>
            <person name="Weitz H."/>
            <person name="Taylor A."/>
            <person name="Grigoriev I.V."/>
            <person name="Nagy L.G."/>
            <person name="Martin F."/>
            <person name="Kauserud H."/>
        </authorList>
    </citation>
    <scope>NUCLEOTIDE SEQUENCE</scope>
    <source>
        <strain evidence="1">9284</strain>
    </source>
</reference>
<name>A0AAD7F9Z3_9AGAR</name>
<proteinExistence type="predicted"/>
<evidence type="ECO:0000313" key="2">
    <source>
        <dbReference type="Proteomes" id="UP001221142"/>
    </source>
</evidence>
<accession>A0AAD7F9Z3</accession>